<dbReference type="EMBL" id="JBGMDY010000004">
    <property type="protein sequence ID" value="KAL2336084.1"/>
    <property type="molecule type" value="Genomic_DNA"/>
</dbReference>
<sequence length="59" mass="7107">MSEEHRLNKSFQEELTILKLERDKESEELDKMDEEIKIIEELRDSNNYLGSQVSHIERT</sequence>
<evidence type="ECO:0000256" key="1">
    <source>
        <dbReference type="SAM" id="Coils"/>
    </source>
</evidence>
<accession>A0ABD1MJV2</accession>
<name>A0ABD1MJV2_9FABA</name>
<proteinExistence type="predicted"/>
<protein>
    <submittedName>
        <fullName evidence="2">Uncharacterized protein</fullName>
    </submittedName>
</protein>
<keyword evidence="1" id="KW-0175">Coiled coil</keyword>
<comment type="caution">
    <text evidence="2">The sequence shown here is derived from an EMBL/GenBank/DDBJ whole genome shotgun (WGS) entry which is preliminary data.</text>
</comment>
<keyword evidence="3" id="KW-1185">Reference proteome</keyword>
<reference evidence="2 3" key="1">
    <citation type="submission" date="2024-08" db="EMBL/GenBank/DDBJ databases">
        <title>Insights into the chromosomal genome structure of Flemingia macrophylla.</title>
        <authorList>
            <person name="Ding Y."/>
            <person name="Zhao Y."/>
            <person name="Bi W."/>
            <person name="Wu M."/>
            <person name="Zhao G."/>
            <person name="Gong Y."/>
            <person name="Li W."/>
            <person name="Zhang P."/>
        </authorList>
    </citation>
    <scope>NUCLEOTIDE SEQUENCE [LARGE SCALE GENOMIC DNA]</scope>
    <source>
        <strain evidence="2">DYQJB</strain>
        <tissue evidence="2">Leaf</tissue>
    </source>
</reference>
<evidence type="ECO:0000313" key="2">
    <source>
        <dbReference type="EMBL" id="KAL2336084.1"/>
    </source>
</evidence>
<gene>
    <name evidence="2" type="ORF">Fmac_010530</name>
</gene>
<feature type="coiled-coil region" evidence="1">
    <location>
        <begin position="8"/>
        <end position="42"/>
    </location>
</feature>
<organism evidence="2 3">
    <name type="scientific">Flemingia macrophylla</name>
    <dbReference type="NCBI Taxonomy" id="520843"/>
    <lineage>
        <taxon>Eukaryota</taxon>
        <taxon>Viridiplantae</taxon>
        <taxon>Streptophyta</taxon>
        <taxon>Embryophyta</taxon>
        <taxon>Tracheophyta</taxon>
        <taxon>Spermatophyta</taxon>
        <taxon>Magnoliopsida</taxon>
        <taxon>eudicotyledons</taxon>
        <taxon>Gunneridae</taxon>
        <taxon>Pentapetalae</taxon>
        <taxon>rosids</taxon>
        <taxon>fabids</taxon>
        <taxon>Fabales</taxon>
        <taxon>Fabaceae</taxon>
        <taxon>Papilionoideae</taxon>
        <taxon>50 kb inversion clade</taxon>
        <taxon>NPAAA clade</taxon>
        <taxon>indigoferoid/millettioid clade</taxon>
        <taxon>Phaseoleae</taxon>
        <taxon>Flemingia</taxon>
    </lineage>
</organism>
<dbReference type="Proteomes" id="UP001603857">
    <property type="component" value="Unassembled WGS sequence"/>
</dbReference>
<evidence type="ECO:0000313" key="3">
    <source>
        <dbReference type="Proteomes" id="UP001603857"/>
    </source>
</evidence>
<dbReference type="AlphaFoldDB" id="A0ABD1MJV2"/>